<feature type="region of interest" description="Disordered" evidence="6">
    <location>
        <begin position="623"/>
        <end position="642"/>
    </location>
</feature>
<evidence type="ECO:0000256" key="2">
    <source>
        <dbReference type="ARBA" id="ARBA00010239"/>
    </source>
</evidence>
<gene>
    <name evidence="7" type="ORF">DB88DRAFT_479834</name>
</gene>
<feature type="compositionally biased region" description="Polar residues" evidence="6">
    <location>
        <begin position="29"/>
        <end position="42"/>
    </location>
</feature>
<feature type="region of interest" description="Disordered" evidence="6">
    <location>
        <begin position="1"/>
        <end position="119"/>
    </location>
</feature>
<dbReference type="AlphaFoldDB" id="A0AAD9FXA2"/>
<evidence type="ECO:0000256" key="6">
    <source>
        <dbReference type="SAM" id="MobiDB-lite"/>
    </source>
</evidence>
<evidence type="ECO:0000313" key="7">
    <source>
        <dbReference type="EMBL" id="KAK1927933.1"/>
    </source>
</evidence>
<keyword evidence="5" id="KW-0539">Nucleus</keyword>
<reference evidence="7" key="1">
    <citation type="submission" date="2023-02" db="EMBL/GenBank/DDBJ databases">
        <title>Identification and recombinant expression of a fungal hydrolase from Papiliotrema laurentii that hydrolyzes apple cutin and clears colloidal polyester polyurethane.</title>
        <authorList>
            <consortium name="DOE Joint Genome Institute"/>
            <person name="Roman V.A."/>
            <person name="Bojanowski C."/>
            <person name="Crable B.R."/>
            <person name="Wagner D.N."/>
            <person name="Hung C.S."/>
            <person name="Nadeau L.J."/>
            <person name="Schratz L."/>
            <person name="Haridas S."/>
            <person name="Pangilinan J."/>
            <person name="Lipzen A."/>
            <person name="Na H."/>
            <person name="Yan M."/>
            <person name="Ng V."/>
            <person name="Grigoriev I.V."/>
            <person name="Spatafora J.W."/>
            <person name="Barlow D."/>
            <person name="Biffinger J."/>
            <person name="Kelley-Loughnane N."/>
            <person name="Varaljay V.A."/>
            <person name="Crookes-Goodson W.J."/>
        </authorList>
    </citation>
    <scope>NUCLEOTIDE SEQUENCE</scope>
    <source>
        <strain evidence="7">5307AH</strain>
    </source>
</reference>
<evidence type="ECO:0000313" key="8">
    <source>
        <dbReference type="Proteomes" id="UP001182556"/>
    </source>
</evidence>
<dbReference type="Proteomes" id="UP001182556">
    <property type="component" value="Unassembled WGS sequence"/>
</dbReference>
<sequence length="642" mass="71293">MTYPLRQRDTRAPYSPANGPYYSSPGMANLNTPVNGNRSNSPYAGRGQGSHSTPSRPPGTFPTRGPGRPPLSSYNREPQPPQPPPPPPGPPVYYRAVAHTPGPLPYFVPPPGQPTLDPSLPPPVAQALFTTYPSRLRTGVTGLIQPEIITGGPRERELLLAELDRELAVARSGSGTSTPRVDSPAPFRQSRPPLQSTASGRRRGPINYAEKASDDEDSEDEEEDLTDVQEAASDPDDADYGSKSTRRRGDRDRDASQGIAGASTPIARPWSAMGPAEQQATIRAGKLKRKKDDMERGFTWLGDRVPGERVRSRAKGSTKLEIRSDELLAREAENKELLVPITIDFDVPSNDPEVTGIKIKDRFLWNVNEKFIRPSQFAAIFCEDLGIPADYAKIVEDLILSQIEEAQGAVEVDVVDPEVSPDDVVWSEDEVEQETDANGDLATRATSAQPTAVDPTNEEAKGGDGENGEAEKEGERVEEEVKVQDWKEADCRIIINLDVQIYTHILRDRIEWDLSSPLPPAQFAKSYCQDLGLTGEAIPLIAHAITDELLKHKRDALELELFARTHPEEQAKWEKTPGGHLRVTSRQGAKALVGVWRDWWEREEFGPMLIELSTEEMERREVERTREARRTMRTLNQGKRRR</sequence>
<evidence type="ECO:0000256" key="3">
    <source>
        <dbReference type="ARBA" id="ARBA00023015"/>
    </source>
</evidence>
<keyword evidence="8" id="KW-1185">Reference proteome</keyword>
<accession>A0AAD9FXA2</accession>
<comment type="similarity">
    <text evidence="2">Belongs to the SNF5 family.</text>
</comment>
<comment type="subcellular location">
    <subcellularLocation>
        <location evidence="1">Nucleus</location>
    </subcellularLocation>
</comment>
<dbReference type="GO" id="GO:0006338">
    <property type="term" value="P:chromatin remodeling"/>
    <property type="evidence" value="ECO:0007669"/>
    <property type="project" value="InterPro"/>
</dbReference>
<evidence type="ECO:0000256" key="4">
    <source>
        <dbReference type="ARBA" id="ARBA00023163"/>
    </source>
</evidence>
<feature type="compositionally biased region" description="Acidic residues" evidence="6">
    <location>
        <begin position="213"/>
        <end position="239"/>
    </location>
</feature>
<evidence type="ECO:0000256" key="5">
    <source>
        <dbReference type="ARBA" id="ARBA00023242"/>
    </source>
</evidence>
<feature type="region of interest" description="Disordered" evidence="6">
    <location>
        <begin position="170"/>
        <end position="278"/>
    </location>
</feature>
<dbReference type="Pfam" id="PF04855">
    <property type="entry name" value="SNF5"/>
    <property type="match status" value="1"/>
</dbReference>
<comment type="caution">
    <text evidence="7">The sequence shown here is derived from an EMBL/GenBank/DDBJ whole genome shotgun (WGS) entry which is preliminary data.</text>
</comment>
<feature type="compositionally biased region" description="Pro residues" evidence="6">
    <location>
        <begin position="102"/>
        <end position="119"/>
    </location>
</feature>
<keyword evidence="4" id="KW-0804">Transcription</keyword>
<feature type="compositionally biased region" description="Basic and acidic residues" evidence="6">
    <location>
        <begin position="1"/>
        <end position="11"/>
    </location>
</feature>
<feature type="region of interest" description="Disordered" evidence="6">
    <location>
        <begin position="427"/>
        <end position="481"/>
    </location>
</feature>
<organism evidence="7 8">
    <name type="scientific">Papiliotrema laurentii</name>
    <name type="common">Cryptococcus laurentii</name>
    <dbReference type="NCBI Taxonomy" id="5418"/>
    <lineage>
        <taxon>Eukaryota</taxon>
        <taxon>Fungi</taxon>
        <taxon>Dikarya</taxon>
        <taxon>Basidiomycota</taxon>
        <taxon>Agaricomycotina</taxon>
        <taxon>Tremellomycetes</taxon>
        <taxon>Tremellales</taxon>
        <taxon>Rhynchogastremaceae</taxon>
        <taxon>Papiliotrema</taxon>
    </lineage>
</organism>
<protein>
    <submittedName>
        <fullName evidence="7">SWI/SNF-related matrix associated protein</fullName>
    </submittedName>
</protein>
<evidence type="ECO:0000256" key="1">
    <source>
        <dbReference type="ARBA" id="ARBA00004123"/>
    </source>
</evidence>
<feature type="compositionally biased region" description="Pro residues" evidence="6">
    <location>
        <begin position="78"/>
        <end position="91"/>
    </location>
</feature>
<keyword evidence="3" id="KW-0805">Transcription regulation</keyword>
<name>A0AAD9FXA2_PAPLA</name>
<dbReference type="InterPro" id="IPR006939">
    <property type="entry name" value="SNF5"/>
</dbReference>
<dbReference type="PANTHER" id="PTHR10019">
    <property type="entry name" value="SNF5"/>
    <property type="match status" value="1"/>
</dbReference>
<feature type="compositionally biased region" description="Basic and acidic residues" evidence="6">
    <location>
        <begin position="458"/>
        <end position="481"/>
    </location>
</feature>
<proteinExistence type="inferred from homology"/>
<dbReference type="GO" id="GO:0000228">
    <property type="term" value="C:nuclear chromosome"/>
    <property type="evidence" value="ECO:0007669"/>
    <property type="project" value="InterPro"/>
</dbReference>
<feature type="compositionally biased region" description="Acidic residues" evidence="6">
    <location>
        <begin position="427"/>
        <end position="437"/>
    </location>
</feature>
<dbReference type="EMBL" id="JAODAN010000001">
    <property type="protein sequence ID" value="KAK1927933.1"/>
    <property type="molecule type" value="Genomic_DNA"/>
</dbReference>